<name>A0ABP5PC04_9ACTN</name>
<dbReference type="PANTHER" id="PTHR42915">
    <property type="entry name" value="HYPOTHETICAL 460 KDA PROTEIN IN FEUA-SIGW INTERGENIC REGION [PRECURSOR]"/>
    <property type="match status" value="1"/>
</dbReference>
<dbReference type="InterPro" id="IPR048502">
    <property type="entry name" value="NamZ_N"/>
</dbReference>
<dbReference type="InterPro" id="IPR048503">
    <property type="entry name" value="NamZ_C"/>
</dbReference>
<evidence type="ECO:0000259" key="1">
    <source>
        <dbReference type="Pfam" id="PF07075"/>
    </source>
</evidence>
<evidence type="ECO:0000259" key="2">
    <source>
        <dbReference type="Pfam" id="PF20732"/>
    </source>
</evidence>
<protein>
    <submittedName>
        <fullName evidence="3">DUF1343 domain-containing protein</fullName>
    </submittedName>
</protein>
<dbReference type="Pfam" id="PF07075">
    <property type="entry name" value="NamZ_N"/>
    <property type="match status" value="1"/>
</dbReference>
<accession>A0ABP5PC04</accession>
<proteinExistence type="predicted"/>
<dbReference type="PIRSF" id="PIRSF016719">
    <property type="entry name" value="UCP016719"/>
    <property type="match status" value="1"/>
</dbReference>
<dbReference type="Proteomes" id="UP001499843">
    <property type="component" value="Unassembled WGS sequence"/>
</dbReference>
<dbReference type="EMBL" id="BAAAQX010000011">
    <property type="protein sequence ID" value="GAA2209295.1"/>
    <property type="molecule type" value="Genomic_DNA"/>
</dbReference>
<dbReference type="InterPro" id="IPR008302">
    <property type="entry name" value="NamZ"/>
</dbReference>
<sequence length="390" mass="41974">MLLISTLNFSLVNIFQTMGSMPHVRTGAERLARDPALAGGTRLGLVTNPTGVLPDLTPTADALLAAGVKLTALFGPEHGMRGTAQAAGSEGDAVDERTGLPVHDTYELSGEELDRVVASAGVDTLVFDIADVGARFYTYVWTMYDLMESAARLGLRFVVLDRPNPLGGTVVEGPPLDPAFASFVGRFPLPIRHGRTAGELAGLFGLGVDLTVVTMEGWRRDMTYAATGLPWVMPSVNMPTPDTALVYPGTGLVEGTNFSEGRGTTRPFELIGAPYADARLAPALNGLGLPGVRFREAWFTPTFHKHAGVPVRGVQLHVHDRDAFRPVLTGLSLLHVARTLYPDDLRWEGPDLFLHHLWGSDTLIRCLDAGADPRELCPPPGRPEGPLLYR</sequence>
<comment type="caution">
    <text evidence="3">The sequence shown here is derived from an EMBL/GenBank/DDBJ whole genome shotgun (WGS) entry which is preliminary data.</text>
</comment>
<feature type="domain" description="Peptidoglycan beta-N-acetylmuramidase NamZ N-terminal" evidence="1">
    <location>
        <begin position="44"/>
        <end position="241"/>
    </location>
</feature>
<dbReference type="Pfam" id="PF20732">
    <property type="entry name" value="NamZ_C"/>
    <property type="match status" value="1"/>
</dbReference>
<evidence type="ECO:0000313" key="3">
    <source>
        <dbReference type="EMBL" id="GAA2209295.1"/>
    </source>
</evidence>
<keyword evidence="4" id="KW-1185">Reference proteome</keyword>
<evidence type="ECO:0000313" key="4">
    <source>
        <dbReference type="Proteomes" id="UP001499843"/>
    </source>
</evidence>
<organism evidence="3 4">
    <name type="scientific">Nonomuraea monospora</name>
    <dbReference type="NCBI Taxonomy" id="568818"/>
    <lineage>
        <taxon>Bacteria</taxon>
        <taxon>Bacillati</taxon>
        <taxon>Actinomycetota</taxon>
        <taxon>Actinomycetes</taxon>
        <taxon>Streptosporangiales</taxon>
        <taxon>Streptosporangiaceae</taxon>
        <taxon>Nonomuraea</taxon>
    </lineage>
</organism>
<dbReference type="Gene3D" id="3.40.50.12170">
    <property type="entry name" value="Uncharacterised protein PF07075, DUF1343"/>
    <property type="match status" value="1"/>
</dbReference>
<gene>
    <name evidence="3" type="ORF">GCM10009850_047530</name>
</gene>
<feature type="domain" description="Peptidoglycan beta-N-acetylmuramidase NamZ C-terminal" evidence="2">
    <location>
        <begin position="245"/>
        <end position="376"/>
    </location>
</feature>
<reference evidence="4" key="1">
    <citation type="journal article" date="2019" name="Int. J. Syst. Evol. Microbiol.">
        <title>The Global Catalogue of Microorganisms (GCM) 10K type strain sequencing project: providing services to taxonomists for standard genome sequencing and annotation.</title>
        <authorList>
            <consortium name="The Broad Institute Genomics Platform"/>
            <consortium name="The Broad Institute Genome Sequencing Center for Infectious Disease"/>
            <person name="Wu L."/>
            <person name="Ma J."/>
        </authorList>
    </citation>
    <scope>NUCLEOTIDE SEQUENCE [LARGE SCALE GENOMIC DNA]</scope>
    <source>
        <strain evidence="4">JCM 16114</strain>
    </source>
</reference>
<dbReference type="PANTHER" id="PTHR42915:SF1">
    <property type="entry name" value="PEPTIDOGLYCAN BETA-N-ACETYLMURAMIDASE NAMZ"/>
    <property type="match status" value="1"/>
</dbReference>
<dbReference type="Gene3D" id="3.90.1150.140">
    <property type="match status" value="1"/>
</dbReference>